<reference evidence="2" key="1">
    <citation type="submission" date="2017-07" db="EMBL/GenBank/DDBJ databases">
        <title>Taro Niue Genome Assembly and Annotation.</title>
        <authorList>
            <person name="Atibalentja N."/>
            <person name="Keating K."/>
            <person name="Fields C.J."/>
        </authorList>
    </citation>
    <scope>NUCLEOTIDE SEQUENCE</scope>
    <source>
        <strain evidence="2">Niue_2</strain>
        <tissue evidence="2">Leaf</tissue>
    </source>
</reference>
<sequence length="189" mass="20710">MRGSSGGGYGEGVHPSPSPSDLVQAFARFLIRRHSPELRSILFSPDPSLPYPLVVDFAELLEFDPPLAHLLFSQPGTLLPLFDQAAQLSQGVVLDGSKELKSEASIKEFVHVRIDVTGSPLECPETFASIGRLRVKHLGFLLTVKGTVIRCGAVKMIEGERVSYLPQESPSQVTPSFLKSQPFHFSQLR</sequence>
<dbReference type="EMBL" id="NMUH01000355">
    <property type="protein sequence ID" value="MQL77564.1"/>
    <property type="molecule type" value="Genomic_DNA"/>
</dbReference>
<organism evidence="2 3">
    <name type="scientific">Colocasia esculenta</name>
    <name type="common">Wild taro</name>
    <name type="synonym">Arum esculentum</name>
    <dbReference type="NCBI Taxonomy" id="4460"/>
    <lineage>
        <taxon>Eukaryota</taxon>
        <taxon>Viridiplantae</taxon>
        <taxon>Streptophyta</taxon>
        <taxon>Embryophyta</taxon>
        <taxon>Tracheophyta</taxon>
        <taxon>Spermatophyta</taxon>
        <taxon>Magnoliopsida</taxon>
        <taxon>Liliopsida</taxon>
        <taxon>Araceae</taxon>
        <taxon>Aroideae</taxon>
        <taxon>Colocasieae</taxon>
        <taxon>Colocasia</taxon>
    </lineage>
</organism>
<keyword evidence="3" id="KW-1185">Reference proteome</keyword>
<evidence type="ECO:0000313" key="2">
    <source>
        <dbReference type="EMBL" id="MQL77564.1"/>
    </source>
</evidence>
<comment type="caution">
    <text evidence="2">The sequence shown here is derived from an EMBL/GenBank/DDBJ whole genome shotgun (WGS) entry which is preliminary data.</text>
</comment>
<accession>A0A843U759</accession>
<gene>
    <name evidence="2" type="ORF">Taro_009982</name>
</gene>
<dbReference type="SUPFAM" id="SSF50249">
    <property type="entry name" value="Nucleic acid-binding proteins"/>
    <property type="match status" value="1"/>
</dbReference>
<dbReference type="OrthoDB" id="271325at2759"/>
<dbReference type="Gene3D" id="3.30.1640.10">
    <property type="entry name" value="mini-chromosome maintenance (MCM) complex, chain A, domain 1"/>
    <property type="match status" value="1"/>
</dbReference>
<proteinExistence type="predicted"/>
<feature type="domain" description="MCM9 N-terminal" evidence="1">
    <location>
        <begin position="22"/>
        <end position="114"/>
    </location>
</feature>
<evidence type="ECO:0000259" key="1">
    <source>
        <dbReference type="Pfam" id="PF26066"/>
    </source>
</evidence>
<evidence type="ECO:0000313" key="3">
    <source>
        <dbReference type="Proteomes" id="UP000652761"/>
    </source>
</evidence>
<dbReference type="Pfam" id="PF26066">
    <property type="entry name" value="MCM9_N"/>
    <property type="match status" value="1"/>
</dbReference>
<protein>
    <recommendedName>
        <fullName evidence="1">MCM9 N-terminal domain-containing protein</fullName>
    </recommendedName>
</protein>
<dbReference type="InterPro" id="IPR012340">
    <property type="entry name" value="NA-bd_OB-fold"/>
</dbReference>
<dbReference type="InterPro" id="IPR058768">
    <property type="entry name" value="MCM9_N"/>
</dbReference>
<dbReference type="Proteomes" id="UP000652761">
    <property type="component" value="Unassembled WGS sequence"/>
</dbReference>
<dbReference type="AlphaFoldDB" id="A0A843U759"/>
<name>A0A843U759_COLES</name>